<reference evidence="10" key="1">
    <citation type="submission" date="2023-07" db="EMBL/GenBank/DDBJ databases">
        <title>Genomic Encyclopedia of Type Strains, Phase IV (KMG-IV): sequencing the most valuable type-strain genomes for metagenomic binning, comparative biology and taxonomic classification.</title>
        <authorList>
            <person name="Goeker M."/>
        </authorList>
    </citation>
    <scope>NUCLEOTIDE SEQUENCE</scope>
    <source>
        <strain evidence="10">DSM 21202</strain>
    </source>
</reference>
<feature type="transmembrane region" description="Helical" evidence="8">
    <location>
        <begin position="130"/>
        <end position="148"/>
    </location>
</feature>
<feature type="transmembrane region" description="Helical" evidence="8">
    <location>
        <begin position="387"/>
        <end position="409"/>
    </location>
</feature>
<feature type="transmembrane region" description="Helical" evidence="8">
    <location>
        <begin position="358"/>
        <end position="375"/>
    </location>
</feature>
<comment type="subcellular location">
    <subcellularLocation>
        <location evidence="1">Cell membrane</location>
        <topology evidence="1">Multi-pass membrane protein</topology>
    </subcellularLocation>
</comment>
<keyword evidence="6 8" id="KW-1133">Transmembrane helix</keyword>
<evidence type="ECO:0000259" key="9">
    <source>
        <dbReference type="Pfam" id="PF13231"/>
    </source>
</evidence>
<dbReference type="EMBL" id="JAUSUL010000002">
    <property type="protein sequence ID" value="MDQ0316198.1"/>
    <property type="molecule type" value="Genomic_DNA"/>
</dbReference>
<dbReference type="PANTHER" id="PTHR33908">
    <property type="entry name" value="MANNOSYLTRANSFERASE YKCB-RELATED"/>
    <property type="match status" value="1"/>
</dbReference>
<evidence type="ECO:0000256" key="3">
    <source>
        <dbReference type="ARBA" id="ARBA00022676"/>
    </source>
</evidence>
<dbReference type="GO" id="GO:0016763">
    <property type="term" value="F:pentosyltransferase activity"/>
    <property type="evidence" value="ECO:0007669"/>
    <property type="project" value="TreeGrafter"/>
</dbReference>
<gene>
    <name evidence="10" type="ORF">J2S73_002655</name>
</gene>
<evidence type="ECO:0000256" key="4">
    <source>
        <dbReference type="ARBA" id="ARBA00022679"/>
    </source>
</evidence>
<dbReference type="GO" id="GO:0005886">
    <property type="term" value="C:plasma membrane"/>
    <property type="evidence" value="ECO:0007669"/>
    <property type="project" value="UniProtKB-SubCell"/>
</dbReference>
<organism evidence="10 11">
    <name type="scientific">Amorphus orientalis</name>
    <dbReference type="NCBI Taxonomy" id="649198"/>
    <lineage>
        <taxon>Bacteria</taxon>
        <taxon>Pseudomonadati</taxon>
        <taxon>Pseudomonadota</taxon>
        <taxon>Alphaproteobacteria</taxon>
        <taxon>Hyphomicrobiales</taxon>
        <taxon>Amorphaceae</taxon>
        <taxon>Amorphus</taxon>
    </lineage>
</organism>
<keyword evidence="2" id="KW-1003">Cell membrane</keyword>
<dbReference type="GO" id="GO:0009103">
    <property type="term" value="P:lipopolysaccharide biosynthetic process"/>
    <property type="evidence" value="ECO:0007669"/>
    <property type="project" value="UniProtKB-ARBA"/>
</dbReference>
<dbReference type="AlphaFoldDB" id="A0AAE4ATE6"/>
<dbReference type="Proteomes" id="UP001229244">
    <property type="component" value="Unassembled WGS sequence"/>
</dbReference>
<evidence type="ECO:0000256" key="5">
    <source>
        <dbReference type="ARBA" id="ARBA00022692"/>
    </source>
</evidence>
<name>A0AAE4ATE6_9HYPH</name>
<protein>
    <submittedName>
        <fullName evidence="10">4-amino-4-deoxy-L-arabinose transferase-like glycosyltransferase</fullName>
    </submittedName>
</protein>
<keyword evidence="7 8" id="KW-0472">Membrane</keyword>
<evidence type="ECO:0000313" key="11">
    <source>
        <dbReference type="Proteomes" id="UP001229244"/>
    </source>
</evidence>
<evidence type="ECO:0000256" key="8">
    <source>
        <dbReference type="SAM" id="Phobius"/>
    </source>
</evidence>
<feature type="transmembrane region" description="Helical" evidence="8">
    <location>
        <begin position="225"/>
        <end position="245"/>
    </location>
</feature>
<evidence type="ECO:0000256" key="7">
    <source>
        <dbReference type="ARBA" id="ARBA00023136"/>
    </source>
</evidence>
<dbReference type="InterPro" id="IPR050297">
    <property type="entry name" value="LipidA_mod_glycosyltrf_83"/>
</dbReference>
<keyword evidence="5 8" id="KW-0812">Transmembrane</keyword>
<dbReference type="InterPro" id="IPR038731">
    <property type="entry name" value="RgtA/B/C-like"/>
</dbReference>
<keyword evidence="3" id="KW-0328">Glycosyltransferase</keyword>
<feature type="transmembrane region" description="Helical" evidence="8">
    <location>
        <begin position="289"/>
        <end position="315"/>
    </location>
</feature>
<feature type="transmembrane region" description="Helical" evidence="8">
    <location>
        <begin position="199"/>
        <end position="218"/>
    </location>
</feature>
<dbReference type="PANTHER" id="PTHR33908:SF11">
    <property type="entry name" value="MEMBRANE PROTEIN"/>
    <property type="match status" value="1"/>
</dbReference>
<comment type="caution">
    <text evidence="10">The sequence shown here is derived from an EMBL/GenBank/DDBJ whole genome shotgun (WGS) entry which is preliminary data.</text>
</comment>
<dbReference type="Pfam" id="PF13231">
    <property type="entry name" value="PMT_2"/>
    <property type="match status" value="1"/>
</dbReference>
<dbReference type="RefSeq" id="WP_306886027.1">
    <property type="nucleotide sequence ID" value="NZ_JAUSUL010000002.1"/>
</dbReference>
<keyword evidence="4 10" id="KW-0808">Transferase</keyword>
<evidence type="ECO:0000256" key="1">
    <source>
        <dbReference type="ARBA" id="ARBA00004651"/>
    </source>
</evidence>
<feature type="transmembrane region" description="Helical" evidence="8">
    <location>
        <begin position="12"/>
        <end position="34"/>
    </location>
</feature>
<keyword evidence="11" id="KW-1185">Reference proteome</keyword>
<feature type="transmembrane region" description="Helical" evidence="8">
    <location>
        <begin position="327"/>
        <end position="346"/>
    </location>
</feature>
<feature type="transmembrane region" description="Helical" evidence="8">
    <location>
        <begin position="160"/>
        <end position="179"/>
    </location>
</feature>
<proteinExistence type="predicted"/>
<evidence type="ECO:0000313" key="10">
    <source>
        <dbReference type="EMBL" id="MDQ0316198.1"/>
    </source>
</evidence>
<feature type="domain" description="Glycosyltransferase RgtA/B/C/D-like" evidence="9">
    <location>
        <begin position="82"/>
        <end position="242"/>
    </location>
</feature>
<accession>A0AAE4ATE6</accession>
<evidence type="ECO:0000256" key="6">
    <source>
        <dbReference type="ARBA" id="ARBA00022989"/>
    </source>
</evidence>
<evidence type="ECO:0000256" key="2">
    <source>
        <dbReference type="ARBA" id="ARBA00022475"/>
    </source>
</evidence>
<sequence>MSNQEHPERRGWWAGVSPLVWSTIAIAVFVLIHARIEVLIRADMAPVADSLVYQSTALELVDKLTKGTLSLFDFLYSARPSPPLFIWSLSIGYILFGTGDFAAYFVSAFWIGLTAFALMLNASLFLGRSWWAGLVGLLFLALPVANLYGYGDTRNDWPPIALLLLCVYFVAASDLFARRGMSLLAGGAAGLALLGKSSMAGYVVWPALVLLVFLAFHIRTLRRRQYINIALCLAVCFVVAGWFYIQMWDVIYSYYSFWAGNNQFKREMYQLSGGWDEWLFFPRNIPAQYGLWLALAVSILAAFAVVAALVSWISGGRVGPRLSRNEGLLVVLCVGLGYLPYLSLLATHSYAGPADLTMIPFQIVLAAMGIWMLVAPSRRATDERPRGFARANAVAIVVAAALIVIMNVMSFRTHLAQPRYAGIHSQQTTEKILAVLDQYGINDFTLFNLFMDLDYNSQTLIYDVLRSPLLRLTYQPTLSGGLNLSKVRGENDYNDGEPDPEPDWVPEGVNLSAFDRYDTLVTNSNVLLYPSRPKGPGFSPLNKEWADYGALLEADPRVRQIGAVTAYRDRTEILVYATTDVEVFETPDQWLPADGPISIVSSPDRSLAFELIGTPIRDVPIDDVRLKMEDGKSLEAQSCEAPAGATERCYRFVVEHDDPDAYTGNLSIDPAVLGAASDADQRRLFLWKPSVRVAEPAADEH</sequence>
<feature type="transmembrane region" description="Helical" evidence="8">
    <location>
        <begin position="84"/>
        <end position="110"/>
    </location>
</feature>